<dbReference type="RefSeq" id="WP_203949540.1">
    <property type="nucleotide sequence ID" value="NZ_BOOR01000086.1"/>
</dbReference>
<feature type="domain" description="UbiC transcription regulator-associated" evidence="2">
    <location>
        <begin position="36"/>
        <end position="186"/>
    </location>
</feature>
<reference evidence="3" key="1">
    <citation type="submission" date="2021-01" db="EMBL/GenBank/DDBJ databases">
        <title>Whole genome shotgun sequence of Planotetraspora thailandica NBRC 104271.</title>
        <authorList>
            <person name="Komaki H."/>
            <person name="Tamura T."/>
        </authorList>
    </citation>
    <scope>NUCLEOTIDE SEQUENCE</scope>
    <source>
        <strain evidence="3">NBRC 104271</strain>
    </source>
</reference>
<proteinExistence type="predicted"/>
<dbReference type="EMBL" id="BOOR01000086">
    <property type="protein sequence ID" value="GII59495.1"/>
    <property type="molecule type" value="Genomic_DNA"/>
</dbReference>
<protein>
    <submittedName>
        <fullName evidence="3">Transcriptional regulator</fullName>
    </submittedName>
</protein>
<dbReference type="InterPro" id="IPR028978">
    <property type="entry name" value="Chorismate_lyase_/UTRA_dom_sf"/>
</dbReference>
<dbReference type="PANTHER" id="PTHR44846">
    <property type="entry name" value="MANNOSYL-D-GLYCERATE TRANSPORT/METABOLISM SYSTEM REPRESSOR MNGR-RELATED"/>
    <property type="match status" value="1"/>
</dbReference>
<evidence type="ECO:0000313" key="3">
    <source>
        <dbReference type="EMBL" id="GII59495.1"/>
    </source>
</evidence>
<dbReference type="Proteomes" id="UP000605992">
    <property type="component" value="Unassembled WGS sequence"/>
</dbReference>
<dbReference type="GO" id="GO:0045892">
    <property type="term" value="P:negative regulation of DNA-templated transcription"/>
    <property type="evidence" value="ECO:0007669"/>
    <property type="project" value="TreeGrafter"/>
</dbReference>
<gene>
    <name evidence="3" type="ORF">Pth03_78840</name>
</gene>
<keyword evidence="4" id="KW-1185">Reference proteome</keyword>
<accession>A0A8J3Y252</accession>
<dbReference type="Pfam" id="PF07702">
    <property type="entry name" value="UTRA"/>
    <property type="match status" value="1"/>
</dbReference>
<feature type="region of interest" description="Disordered" evidence="1">
    <location>
        <begin position="15"/>
        <end position="40"/>
    </location>
</feature>
<sequence>MGVYRQRLRRTSDRHQWEKDRALLPEHERRTTGATERDTGLTRDDLEFQITFATEPAGADLARRFGVARGTLLLRRAYRTRRRGDTAPLSLITSRLPYDLVAGNPDLLRPENEPWPGGTHHQLSTIGVEIDRVVDEVTVRRPRRDEAKVFGLRPGTPVLVVRKTSIDTTCRVVEVAEIVLPGDRTELVSTTRLHRWPPSARNMTRG</sequence>
<dbReference type="AlphaFoldDB" id="A0A8J3Y252"/>
<dbReference type="InterPro" id="IPR050679">
    <property type="entry name" value="Bact_HTH_transcr_reg"/>
</dbReference>
<dbReference type="Gene3D" id="3.40.1410.10">
    <property type="entry name" value="Chorismate lyase-like"/>
    <property type="match status" value="1"/>
</dbReference>
<dbReference type="SMART" id="SM00866">
    <property type="entry name" value="UTRA"/>
    <property type="match status" value="1"/>
</dbReference>
<dbReference type="PANTHER" id="PTHR44846:SF17">
    <property type="entry name" value="GNTR-FAMILY TRANSCRIPTIONAL REGULATOR"/>
    <property type="match status" value="1"/>
</dbReference>
<dbReference type="InterPro" id="IPR011663">
    <property type="entry name" value="UTRA"/>
</dbReference>
<dbReference type="GO" id="GO:0003677">
    <property type="term" value="F:DNA binding"/>
    <property type="evidence" value="ECO:0007669"/>
    <property type="project" value="InterPro"/>
</dbReference>
<organism evidence="3 4">
    <name type="scientific">Planotetraspora thailandica</name>
    <dbReference type="NCBI Taxonomy" id="487172"/>
    <lineage>
        <taxon>Bacteria</taxon>
        <taxon>Bacillati</taxon>
        <taxon>Actinomycetota</taxon>
        <taxon>Actinomycetes</taxon>
        <taxon>Streptosporangiales</taxon>
        <taxon>Streptosporangiaceae</taxon>
        <taxon>Planotetraspora</taxon>
    </lineage>
</organism>
<evidence type="ECO:0000313" key="4">
    <source>
        <dbReference type="Proteomes" id="UP000605992"/>
    </source>
</evidence>
<evidence type="ECO:0000259" key="2">
    <source>
        <dbReference type="SMART" id="SM00866"/>
    </source>
</evidence>
<name>A0A8J3Y252_9ACTN</name>
<dbReference type="SUPFAM" id="SSF64288">
    <property type="entry name" value="Chorismate lyase-like"/>
    <property type="match status" value="1"/>
</dbReference>
<evidence type="ECO:0000256" key="1">
    <source>
        <dbReference type="SAM" id="MobiDB-lite"/>
    </source>
</evidence>
<comment type="caution">
    <text evidence="3">The sequence shown here is derived from an EMBL/GenBank/DDBJ whole genome shotgun (WGS) entry which is preliminary data.</text>
</comment>